<feature type="region of interest" description="Disordered" evidence="1">
    <location>
        <begin position="1"/>
        <end position="72"/>
    </location>
</feature>
<feature type="compositionally biased region" description="Gly residues" evidence="1">
    <location>
        <begin position="1"/>
        <end position="22"/>
    </location>
</feature>
<dbReference type="PANTHER" id="PTHR35525:SF3">
    <property type="entry name" value="BLL6575 PROTEIN"/>
    <property type="match status" value="1"/>
</dbReference>
<feature type="domain" description="Zinc finger CGNR" evidence="2">
    <location>
        <begin position="201"/>
        <end position="240"/>
    </location>
</feature>
<dbReference type="InterPro" id="IPR023286">
    <property type="entry name" value="ABATE_dom_sf"/>
</dbReference>
<sequence length="246" mass="25504">MNADGGDAGGDADAGGDTGGKGHASRPKPTGRATGETPGRTVGEAASRAMARGSSRGGDESDGGDEKGGFRPGARLIDLANAVRADPGLSRDALAGILARHGERAEDLASLTDPEADALRAAVVLLTEQVLVEADTDRAARALNSALDRCGARPRLSRHDGHAWHLHVDRGDEASWADWCTAASALALARLLSERGRPAWGECAAPDCGTLFLATGPGTPRRYCCPACASRTRVAAHRRKQRREGS</sequence>
<evidence type="ECO:0000313" key="4">
    <source>
        <dbReference type="Proteomes" id="UP001501447"/>
    </source>
</evidence>
<dbReference type="SUPFAM" id="SSF160904">
    <property type="entry name" value="Jann2411-like"/>
    <property type="match status" value="1"/>
</dbReference>
<accession>A0ABN3R011</accession>
<evidence type="ECO:0000313" key="3">
    <source>
        <dbReference type="EMBL" id="GAA2639718.1"/>
    </source>
</evidence>
<feature type="compositionally biased region" description="Low complexity" evidence="1">
    <location>
        <begin position="45"/>
        <end position="54"/>
    </location>
</feature>
<organism evidence="3 4">
    <name type="scientific">Streptomyces axinellae</name>
    <dbReference type="NCBI Taxonomy" id="552788"/>
    <lineage>
        <taxon>Bacteria</taxon>
        <taxon>Bacillati</taxon>
        <taxon>Actinomycetota</taxon>
        <taxon>Actinomycetes</taxon>
        <taxon>Kitasatosporales</taxon>
        <taxon>Streptomycetaceae</taxon>
        <taxon>Streptomyces</taxon>
    </lineage>
</organism>
<dbReference type="Pfam" id="PF11706">
    <property type="entry name" value="zf-CGNR"/>
    <property type="match status" value="1"/>
</dbReference>
<dbReference type="PANTHER" id="PTHR35525">
    <property type="entry name" value="BLL6575 PROTEIN"/>
    <property type="match status" value="1"/>
</dbReference>
<evidence type="ECO:0000259" key="2">
    <source>
        <dbReference type="Pfam" id="PF11706"/>
    </source>
</evidence>
<dbReference type="EMBL" id="BAAARJ010000036">
    <property type="protein sequence ID" value="GAA2639718.1"/>
    <property type="molecule type" value="Genomic_DNA"/>
</dbReference>
<dbReference type="InterPro" id="IPR010852">
    <property type="entry name" value="ABATE"/>
</dbReference>
<reference evidence="3 4" key="1">
    <citation type="journal article" date="2019" name="Int. J. Syst. Evol. Microbiol.">
        <title>The Global Catalogue of Microorganisms (GCM) 10K type strain sequencing project: providing services to taxonomists for standard genome sequencing and annotation.</title>
        <authorList>
            <consortium name="The Broad Institute Genomics Platform"/>
            <consortium name="The Broad Institute Genome Sequencing Center for Infectious Disease"/>
            <person name="Wu L."/>
            <person name="Ma J."/>
        </authorList>
    </citation>
    <scope>NUCLEOTIDE SEQUENCE [LARGE SCALE GENOMIC DNA]</scope>
    <source>
        <strain evidence="3 4">JCM 16373</strain>
    </source>
</reference>
<name>A0ABN3R011_9ACTN</name>
<dbReference type="CDD" id="cd20335">
    <property type="entry name" value="BRcat_RBR"/>
    <property type="match status" value="1"/>
</dbReference>
<proteinExistence type="predicted"/>
<dbReference type="Gene3D" id="1.10.3300.10">
    <property type="entry name" value="Jann2411-like domain"/>
    <property type="match status" value="1"/>
</dbReference>
<keyword evidence="4" id="KW-1185">Reference proteome</keyword>
<dbReference type="Proteomes" id="UP001501447">
    <property type="component" value="Unassembled WGS sequence"/>
</dbReference>
<gene>
    <name evidence="3" type="ORF">GCM10009863_65990</name>
</gene>
<protein>
    <recommendedName>
        <fullName evidence="2">Zinc finger CGNR domain-containing protein</fullName>
    </recommendedName>
</protein>
<evidence type="ECO:0000256" key="1">
    <source>
        <dbReference type="SAM" id="MobiDB-lite"/>
    </source>
</evidence>
<dbReference type="InterPro" id="IPR021005">
    <property type="entry name" value="Znf_CGNR"/>
</dbReference>
<comment type="caution">
    <text evidence="3">The sequence shown here is derived from an EMBL/GenBank/DDBJ whole genome shotgun (WGS) entry which is preliminary data.</text>
</comment>